<protein>
    <submittedName>
        <fullName evidence="7">Putative branched-chain amino acid ABC transporter permease protein</fullName>
    </submittedName>
</protein>
<dbReference type="AlphaFoldDB" id="E4N9H2"/>
<keyword evidence="4 6" id="KW-1133">Transmembrane helix</keyword>
<gene>
    <name evidence="7" type="primary">livM</name>
    <name evidence="7" type="ordered locus">KSE_20300</name>
</gene>
<dbReference type="PANTHER" id="PTHR30482:SF10">
    <property type="entry name" value="HIGH-AFFINITY BRANCHED-CHAIN AMINO ACID TRANSPORT PROTEIN BRAE"/>
    <property type="match status" value="1"/>
</dbReference>
<dbReference type="GO" id="GO:0015658">
    <property type="term" value="F:branched-chain amino acid transmembrane transporter activity"/>
    <property type="evidence" value="ECO:0007669"/>
    <property type="project" value="InterPro"/>
</dbReference>
<keyword evidence="2" id="KW-1003">Cell membrane</keyword>
<evidence type="ECO:0000256" key="4">
    <source>
        <dbReference type="ARBA" id="ARBA00022989"/>
    </source>
</evidence>
<evidence type="ECO:0000256" key="6">
    <source>
        <dbReference type="SAM" id="Phobius"/>
    </source>
</evidence>
<keyword evidence="5 6" id="KW-0472">Membrane</keyword>
<keyword evidence="3 6" id="KW-0812">Transmembrane</keyword>
<feature type="transmembrane region" description="Helical" evidence="6">
    <location>
        <begin position="167"/>
        <end position="185"/>
    </location>
</feature>
<evidence type="ECO:0000256" key="2">
    <source>
        <dbReference type="ARBA" id="ARBA00022475"/>
    </source>
</evidence>
<feature type="transmembrane region" description="Helical" evidence="6">
    <location>
        <begin position="276"/>
        <end position="296"/>
    </location>
</feature>
<dbReference type="InterPro" id="IPR001851">
    <property type="entry name" value="ABC_transp_permease"/>
</dbReference>
<evidence type="ECO:0000256" key="5">
    <source>
        <dbReference type="ARBA" id="ARBA00023136"/>
    </source>
</evidence>
<dbReference type="STRING" id="452652.KSE_20300"/>
<feature type="transmembrane region" description="Helical" evidence="6">
    <location>
        <begin position="71"/>
        <end position="90"/>
    </location>
</feature>
<sequence length="660" mass="68698">MSAMTDLSTPETLHEGTHETSRVLPLPAHLALGATVAGGVLAAASAAMSWTWTADFPGDLTFYGSPAGLQWLALAGGLLTALLALAARGLKGLRWLSPSGGHNGVLFAALGTFAVCWYAVVAIAVELNGLVNLDPGGWLAAVGSLLAVVGALGLPLDRRRTVRHRELHWGLYVVLGVSALLRVGFGQGWALDAVPPGVRPLFSENLWFFVALPAAIAAFRLWRLLDGRLRLGRIERPLPAARRLPGWAEILVVTAVFAVGLGVVEFGVSTEYGELFVGFLLLAAFATAALLASGAVGRLRELTARHRAVTTGAAFAAAGAFPFTQNSETYVLIGTNILIFATVALGLNVVVGLAGLLDLGYVAFLGVGAYAAALVSGSQFSVFSGVHLPFPVAVLIGALAALVFGVVIGAPTLRLRGDYLAIVTLGFGEIFRIAMNNLDGRSGPSLTNGPNGIAAIPDVNLFGFDFGQAHDFGALHLGKNGNYLLLMLVATAVVVTVFGRVANSRIGRAWVAIREDETAAEAMGINGFRVKLIAFALGATLAGLAGAVQAHVSGAVSPDQYLFSSPTPPNSAFLLAAVILGGMGTISGPLVGAALLFLIPAKLEFLQSYQLLAFGVALILLMRFRPEGLIPNRRQQLEYHEAHLPAQAAPIDDVPTKAGA</sequence>
<accession>E4N9H2</accession>
<feature type="transmembrane region" description="Helical" evidence="6">
    <location>
        <begin position="308"/>
        <end position="324"/>
    </location>
</feature>
<feature type="transmembrane region" description="Helical" evidence="6">
    <location>
        <begin position="246"/>
        <end position="264"/>
    </location>
</feature>
<proteinExistence type="predicted"/>
<keyword evidence="8" id="KW-1185">Reference proteome</keyword>
<feature type="transmembrane region" description="Helical" evidence="6">
    <location>
        <begin position="137"/>
        <end position="155"/>
    </location>
</feature>
<evidence type="ECO:0000256" key="3">
    <source>
        <dbReference type="ARBA" id="ARBA00022692"/>
    </source>
</evidence>
<dbReference type="EMBL" id="AP010968">
    <property type="protein sequence ID" value="BAJ27853.1"/>
    <property type="molecule type" value="Genomic_DNA"/>
</dbReference>
<feature type="transmembrane region" description="Helical" evidence="6">
    <location>
        <begin position="388"/>
        <end position="410"/>
    </location>
</feature>
<feature type="transmembrane region" description="Helical" evidence="6">
    <location>
        <begin position="102"/>
        <end position="125"/>
    </location>
</feature>
<dbReference type="HOGENOM" id="CLU_466848_0_0_11"/>
<dbReference type="InterPro" id="IPR043428">
    <property type="entry name" value="LivM-like"/>
</dbReference>
<feature type="transmembrane region" description="Helical" evidence="6">
    <location>
        <begin position="417"/>
        <end position="435"/>
    </location>
</feature>
<feature type="transmembrane region" description="Helical" evidence="6">
    <location>
        <begin position="572"/>
        <end position="599"/>
    </location>
</feature>
<dbReference type="GO" id="GO:0005886">
    <property type="term" value="C:plasma membrane"/>
    <property type="evidence" value="ECO:0007669"/>
    <property type="project" value="UniProtKB-SubCell"/>
</dbReference>
<feature type="transmembrane region" description="Helical" evidence="6">
    <location>
        <begin position="330"/>
        <end position="354"/>
    </location>
</feature>
<dbReference type="KEGG" id="ksk:KSE_20300"/>
<evidence type="ECO:0000313" key="7">
    <source>
        <dbReference type="EMBL" id="BAJ27853.1"/>
    </source>
</evidence>
<organism evidence="7 8">
    <name type="scientific">Kitasatospora setae (strain ATCC 33774 / DSM 43861 / JCM 3304 / KCC A-0304 / NBRC 14216 / KM-6054)</name>
    <name type="common">Streptomyces setae</name>
    <dbReference type="NCBI Taxonomy" id="452652"/>
    <lineage>
        <taxon>Bacteria</taxon>
        <taxon>Bacillati</taxon>
        <taxon>Actinomycetota</taxon>
        <taxon>Actinomycetes</taxon>
        <taxon>Kitasatosporales</taxon>
        <taxon>Streptomycetaceae</taxon>
        <taxon>Kitasatospora</taxon>
    </lineage>
</organism>
<dbReference type="eggNOG" id="COG4177">
    <property type="taxonomic scope" value="Bacteria"/>
</dbReference>
<feature type="transmembrane region" description="Helical" evidence="6">
    <location>
        <begin position="606"/>
        <end position="624"/>
    </location>
</feature>
<comment type="subcellular location">
    <subcellularLocation>
        <location evidence="1">Cell membrane</location>
        <topology evidence="1">Multi-pass membrane protein</topology>
    </subcellularLocation>
</comment>
<dbReference type="PATRIC" id="fig|452652.3.peg.2039"/>
<reference evidence="7 8" key="1">
    <citation type="journal article" date="2010" name="DNA Res.">
        <title>Genome sequence of Kitasatospora setae NBRC 14216T: an evolutionary snapshot of the family Streptomycetaceae.</title>
        <authorList>
            <person name="Ichikawa N."/>
            <person name="Oguchi A."/>
            <person name="Ikeda H."/>
            <person name="Ishikawa J."/>
            <person name="Kitani S."/>
            <person name="Watanabe Y."/>
            <person name="Nakamura S."/>
            <person name="Katano Y."/>
            <person name="Kishi E."/>
            <person name="Sasagawa M."/>
            <person name="Ankai A."/>
            <person name="Fukui S."/>
            <person name="Hashimoto Y."/>
            <person name="Kamata S."/>
            <person name="Otoguro M."/>
            <person name="Tanikawa S."/>
            <person name="Nihira T."/>
            <person name="Horinouchi S."/>
            <person name="Ohnishi Y."/>
            <person name="Hayakawa M."/>
            <person name="Kuzuyama T."/>
            <person name="Arisawa A."/>
            <person name="Nomoto F."/>
            <person name="Miura H."/>
            <person name="Takahashi Y."/>
            <person name="Fujita N."/>
        </authorList>
    </citation>
    <scope>NUCLEOTIDE SEQUENCE [LARGE SCALE GENOMIC DNA]</scope>
    <source>
        <strain evidence="8">ATCC 33774 / DSM 43861 / JCM 3304 / KCC A-0304 / NBRC 14216 / KM-6054</strain>
    </source>
</reference>
<dbReference type="CDD" id="cd06581">
    <property type="entry name" value="TM_PBP1_LivM_like"/>
    <property type="match status" value="1"/>
</dbReference>
<feature type="transmembrane region" description="Helical" evidence="6">
    <location>
        <begin position="361"/>
        <end position="382"/>
    </location>
</feature>
<feature type="transmembrane region" description="Helical" evidence="6">
    <location>
        <begin position="30"/>
        <end position="51"/>
    </location>
</feature>
<dbReference type="Proteomes" id="UP000007076">
    <property type="component" value="Chromosome"/>
</dbReference>
<feature type="transmembrane region" description="Helical" evidence="6">
    <location>
        <begin position="483"/>
        <end position="502"/>
    </location>
</feature>
<feature type="transmembrane region" description="Helical" evidence="6">
    <location>
        <begin position="205"/>
        <end position="225"/>
    </location>
</feature>
<evidence type="ECO:0000256" key="1">
    <source>
        <dbReference type="ARBA" id="ARBA00004651"/>
    </source>
</evidence>
<dbReference type="Pfam" id="PF02653">
    <property type="entry name" value="BPD_transp_2"/>
    <property type="match status" value="1"/>
</dbReference>
<feature type="transmembrane region" description="Helical" evidence="6">
    <location>
        <begin position="532"/>
        <end position="552"/>
    </location>
</feature>
<dbReference type="PANTHER" id="PTHR30482">
    <property type="entry name" value="HIGH-AFFINITY BRANCHED-CHAIN AMINO ACID TRANSPORT SYSTEM PERMEASE"/>
    <property type="match status" value="1"/>
</dbReference>
<evidence type="ECO:0000313" key="8">
    <source>
        <dbReference type="Proteomes" id="UP000007076"/>
    </source>
</evidence>
<name>E4N9H2_KITSK</name>